<name>A0A6C0HHM7_9ZZZZ</name>
<protein>
    <submittedName>
        <fullName evidence="1">Uncharacterized protein</fullName>
    </submittedName>
</protein>
<accession>A0A6C0HHM7</accession>
<sequence length="579" mass="67210">MSIVGIDSSHNSGYTITFVTCYLHDKNNSPHNDEWTVGRLGELVSIGIPLYIFVSPDNADEIAFLQSATNIHIEVIDKSELWVYQQLGKLSYELPTHRNLEKDTADYLAISHSKVELVARVIEHNPWKTGHFAYVDFNITYLFWEKMKTYEYMHQFAKRTFFDKMLIFPGCSSPVPIDKVGGLTDAICWRFCGGFFAGDADSLKQWWKDYPVYFVEYLEIYKKLTWDVNFWAWTETVKRWEPKWYSANHNDSIVTGVSADFITKNMAKVSRRIKHNYPVIAQFRPMSASYLKTADGRQWLNTRYVNYWLYNNGCYGYPTSSHIIENKNMLCELDSEYKPIAETFTVVNEQIGIPKYSGDVFSHGLEDVRLYVSTDQRTKFIATNVNYSPNGKNNMVIGDYSLLENMITYVQVVLPPAESWCEKNWIPVFSRGEDLFIYKWSPLEIGRVNPATGSLEIIMSYSINAPYFNKVRGSTTFIDREDGLLGVVHFSEDHNPRHYYHILVLLEKETLRPLKYSDCFCFKSLGVEFCIGFTESSNINTNDNGESNENEYVFWISQMDRDPMTIFINKSEISLCFDF</sequence>
<organism evidence="1">
    <name type="scientific">viral metagenome</name>
    <dbReference type="NCBI Taxonomy" id="1070528"/>
    <lineage>
        <taxon>unclassified sequences</taxon>
        <taxon>metagenomes</taxon>
        <taxon>organismal metagenomes</taxon>
    </lineage>
</organism>
<reference evidence="1" key="1">
    <citation type="journal article" date="2020" name="Nature">
        <title>Giant virus diversity and host interactions through global metagenomics.</title>
        <authorList>
            <person name="Schulz F."/>
            <person name="Roux S."/>
            <person name="Paez-Espino D."/>
            <person name="Jungbluth S."/>
            <person name="Walsh D.A."/>
            <person name="Denef V.J."/>
            <person name="McMahon K.D."/>
            <person name="Konstantinidis K.T."/>
            <person name="Eloe-Fadrosh E.A."/>
            <person name="Kyrpides N.C."/>
            <person name="Woyke T."/>
        </authorList>
    </citation>
    <scope>NUCLEOTIDE SEQUENCE</scope>
    <source>
        <strain evidence="1">GVMAG-M-3300023184-105</strain>
    </source>
</reference>
<evidence type="ECO:0000313" key="1">
    <source>
        <dbReference type="EMBL" id="QHT80131.1"/>
    </source>
</evidence>
<proteinExistence type="predicted"/>
<dbReference type="EMBL" id="MN739962">
    <property type="protein sequence ID" value="QHT80131.1"/>
    <property type="molecule type" value="Genomic_DNA"/>
</dbReference>
<dbReference type="AlphaFoldDB" id="A0A6C0HHM7"/>